<evidence type="ECO:0000256" key="1">
    <source>
        <dbReference type="SAM" id="Phobius"/>
    </source>
</evidence>
<evidence type="ECO:0000313" key="3">
    <source>
        <dbReference type="Proteomes" id="UP000177053"/>
    </source>
</evidence>
<keyword evidence="1" id="KW-0472">Membrane</keyword>
<dbReference type="AlphaFoldDB" id="A0A1F7X6V8"/>
<proteinExistence type="predicted"/>
<feature type="transmembrane region" description="Helical" evidence="1">
    <location>
        <begin position="12"/>
        <end position="31"/>
    </location>
</feature>
<sequence length="337" mass="38045">MNKIKLIKRLILILISLTVIFSIGIVIKNVYKEPEPQISQEVVPTPGIPKLYEGTLPIKLEVSSKDVQIPTKASVLKIEANPINQELAIKIANNLGFKQLPTEINDVTVGKKLFWKNENSYLSITLDIGEIYYGLHFIPKTINKQLNDNNIIQIAQNYLNSNFPDFSESFKVSLVTPLKSTDNLQGSSVKTNKENADYFEVDLLPKDSVFEIITLVPNQSPYAVGVLPDGNIFYIRLTNIKTSGYSQEYELKDFEEIRRSLNEALLVNIEGSYLPVSEIQTSSIQEIVINEIKIAYLWESSKNTIFQPVFLLKGPIKIDELKDVSNAQLYLSAIKHP</sequence>
<keyword evidence="1" id="KW-1133">Transmembrane helix</keyword>
<dbReference type="EMBL" id="MGFS01000028">
    <property type="protein sequence ID" value="OGM10812.1"/>
    <property type="molecule type" value="Genomic_DNA"/>
</dbReference>
<reference evidence="2 3" key="1">
    <citation type="journal article" date="2016" name="Nat. Commun.">
        <title>Thousands of microbial genomes shed light on interconnected biogeochemical processes in an aquifer system.</title>
        <authorList>
            <person name="Anantharaman K."/>
            <person name="Brown C.T."/>
            <person name="Hug L.A."/>
            <person name="Sharon I."/>
            <person name="Castelle C.J."/>
            <person name="Probst A.J."/>
            <person name="Thomas B.C."/>
            <person name="Singh A."/>
            <person name="Wilkins M.J."/>
            <person name="Karaoz U."/>
            <person name="Brodie E.L."/>
            <person name="Williams K.H."/>
            <person name="Hubbard S.S."/>
            <person name="Banfield J.F."/>
        </authorList>
    </citation>
    <scope>NUCLEOTIDE SEQUENCE [LARGE SCALE GENOMIC DNA]</scope>
</reference>
<gene>
    <name evidence="2" type="ORF">A2Z22_02915</name>
</gene>
<keyword evidence="1" id="KW-0812">Transmembrane</keyword>
<comment type="caution">
    <text evidence="2">The sequence shown here is derived from an EMBL/GenBank/DDBJ whole genome shotgun (WGS) entry which is preliminary data.</text>
</comment>
<organism evidence="2 3">
    <name type="scientific">Candidatus Woesebacteria bacterium RBG_16_34_12</name>
    <dbReference type="NCBI Taxonomy" id="1802480"/>
    <lineage>
        <taxon>Bacteria</taxon>
        <taxon>Candidatus Woeseibacteriota</taxon>
    </lineage>
</organism>
<evidence type="ECO:0000313" key="2">
    <source>
        <dbReference type="EMBL" id="OGM10812.1"/>
    </source>
</evidence>
<protein>
    <submittedName>
        <fullName evidence="2">Uncharacterized protein</fullName>
    </submittedName>
</protein>
<name>A0A1F7X6V8_9BACT</name>
<dbReference type="Proteomes" id="UP000177053">
    <property type="component" value="Unassembled WGS sequence"/>
</dbReference>
<accession>A0A1F7X6V8</accession>